<organism evidence="1 2">
    <name type="scientific">Gossypium barbadense</name>
    <name type="common">Sea Island cotton</name>
    <name type="synonym">Hibiscus barbadensis</name>
    <dbReference type="NCBI Taxonomy" id="3634"/>
    <lineage>
        <taxon>Eukaryota</taxon>
        <taxon>Viridiplantae</taxon>
        <taxon>Streptophyta</taxon>
        <taxon>Embryophyta</taxon>
        <taxon>Tracheophyta</taxon>
        <taxon>Spermatophyta</taxon>
        <taxon>Magnoliopsida</taxon>
        <taxon>eudicotyledons</taxon>
        <taxon>Gunneridae</taxon>
        <taxon>Pentapetalae</taxon>
        <taxon>rosids</taxon>
        <taxon>malvids</taxon>
        <taxon>Malvales</taxon>
        <taxon>Malvaceae</taxon>
        <taxon>Malvoideae</taxon>
        <taxon>Gossypium</taxon>
    </lineage>
</organism>
<evidence type="ECO:0000313" key="2">
    <source>
        <dbReference type="Proteomes" id="UP000327439"/>
    </source>
</evidence>
<reference evidence="2" key="1">
    <citation type="journal article" date="2020" name="Nat. Genet.">
        <title>Genomic diversifications of five Gossypium allopolyploid species and their impact on cotton improvement.</title>
        <authorList>
            <person name="Chen Z.J."/>
            <person name="Sreedasyam A."/>
            <person name="Ando A."/>
            <person name="Song Q."/>
            <person name="De Santiago L.M."/>
            <person name="Hulse-Kemp A.M."/>
            <person name="Ding M."/>
            <person name="Ye W."/>
            <person name="Kirkbride R.C."/>
            <person name="Jenkins J."/>
            <person name="Plott C."/>
            <person name="Lovell J."/>
            <person name="Lin Y.M."/>
            <person name="Vaughn R."/>
            <person name="Liu B."/>
            <person name="Simpson S."/>
            <person name="Scheffler B.E."/>
            <person name="Wen L."/>
            <person name="Saski C.A."/>
            <person name="Grover C.E."/>
            <person name="Hu G."/>
            <person name="Conover J.L."/>
            <person name="Carlson J.W."/>
            <person name="Shu S."/>
            <person name="Boston L.B."/>
            <person name="Williams M."/>
            <person name="Peterson D.G."/>
            <person name="McGee K."/>
            <person name="Jones D.C."/>
            <person name="Wendel J.F."/>
            <person name="Stelly D.M."/>
            <person name="Grimwood J."/>
            <person name="Schmutz J."/>
        </authorList>
    </citation>
    <scope>NUCLEOTIDE SEQUENCE [LARGE SCALE GENOMIC DNA]</scope>
    <source>
        <strain evidence="2">cv. 3-79</strain>
    </source>
</reference>
<protein>
    <submittedName>
        <fullName evidence="1">Uncharacterized protein</fullName>
    </submittedName>
</protein>
<keyword evidence="2" id="KW-1185">Reference proteome</keyword>
<sequence length="82" mass="8839">MIADSQCYFFSATFYCKRETFHFFQSGGFGQSLSSPAHNGPFLGFPSPAPITSSMLIPRLIPSFTACNPAYASAVNGSSMLE</sequence>
<proteinExistence type="predicted"/>
<accession>A0A5J5S845</accession>
<dbReference type="AlphaFoldDB" id="A0A5J5S845"/>
<dbReference type="EMBL" id="CM018216">
    <property type="protein sequence ID" value="KAB2039800.1"/>
    <property type="molecule type" value="Genomic_DNA"/>
</dbReference>
<evidence type="ECO:0000313" key="1">
    <source>
        <dbReference type="EMBL" id="KAB2039800.1"/>
    </source>
</evidence>
<gene>
    <name evidence="1" type="ORF">ES319_D02G035800v1</name>
</gene>
<dbReference type="Proteomes" id="UP000327439">
    <property type="component" value="Chromosome D02"/>
</dbReference>
<name>A0A5J5S845_GOSBA</name>